<reference evidence="2" key="1">
    <citation type="submission" date="2013-05" db="EMBL/GenBank/DDBJ databases">
        <authorList>
            <person name="Yim A.K.Y."/>
            <person name="Chan T.F."/>
            <person name="Ji K.M."/>
            <person name="Liu X.Y."/>
            <person name="Zhou J.W."/>
            <person name="Li R.Q."/>
            <person name="Yang K.Y."/>
            <person name="Li J."/>
            <person name="Li M."/>
            <person name="Law P.T.W."/>
            <person name="Wu Y.L."/>
            <person name="Cai Z.L."/>
            <person name="Qin H."/>
            <person name="Bao Y."/>
            <person name="Leung R.K.K."/>
            <person name="Ng P.K.S."/>
            <person name="Zou J."/>
            <person name="Zhong X.J."/>
            <person name="Ran P.X."/>
            <person name="Zhong N.S."/>
            <person name="Liu Z.G."/>
            <person name="Tsui S.K.W."/>
        </authorList>
    </citation>
    <scope>NUCLEOTIDE SEQUENCE</scope>
    <source>
        <strain evidence="2">Derf</strain>
        <tissue evidence="2">Whole organism</tissue>
    </source>
</reference>
<evidence type="ECO:0000313" key="2">
    <source>
        <dbReference type="EMBL" id="KAH9522155.1"/>
    </source>
</evidence>
<keyword evidence="1" id="KW-1133">Transmembrane helix</keyword>
<comment type="caution">
    <text evidence="2">The sequence shown here is derived from an EMBL/GenBank/DDBJ whole genome shotgun (WGS) entry which is preliminary data.</text>
</comment>
<feature type="transmembrane region" description="Helical" evidence="1">
    <location>
        <begin position="289"/>
        <end position="308"/>
    </location>
</feature>
<sequence length="450" mass="54780">MDLTMVIWLLAKFGIKDENIEEIFDDYFNISLRYVQRTSYTLDEYHDHRVRFFQRKRFLHTLITTINSWILIIVLLLIITGQLSDYFHYFIIDMGIDHHSIESIIWTIIIALIVAEYKWINIYIHVIRYRCSFIQIRQAIIMAVKNELKLSSRQKLLHFFRIFRIITGFCYYSTTISLAIIYIRLYWFNISEYLHGNRMGFTRLLSTLTMHTIMWRRLYFLFGEILIPMLYLLFTVEYLKIKMKEFIEQINNVQSSTSLISMMNLKNIHEHYVRNFLEICWLHKPYQEYLLFIDLISRIGFILGMIFIHHRHHHHGDKFHFVQMEEQYLTLSNLISILSFIQFIYTQIIIVHVAYFPSKNQFCYRLLYHLSVIQTSLSSTFQSNDENIDNNDEHSKYRTNVRMNLFIQNIIINDYGFYLGRYFLITKYKFIEMLAFNFTLFTMLYKYIRI</sequence>
<feature type="transmembrane region" description="Helical" evidence="1">
    <location>
        <begin position="430"/>
        <end position="448"/>
    </location>
</feature>
<evidence type="ECO:0000313" key="3">
    <source>
        <dbReference type="Proteomes" id="UP000790347"/>
    </source>
</evidence>
<organism evidence="2 3">
    <name type="scientific">Dermatophagoides farinae</name>
    <name type="common">American house dust mite</name>
    <dbReference type="NCBI Taxonomy" id="6954"/>
    <lineage>
        <taxon>Eukaryota</taxon>
        <taxon>Metazoa</taxon>
        <taxon>Ecdysozoa</taxon>
        <taxon>Arthropoda</taxon>
        <taxon>Chelicerata</taxon>
        <taxon>Arachnida</taxon>
        <taxon>Acari</taxon>
        <taxon>Acariformes</taxon>
        <taxon>Sarcoptiformes</taxon>
        <taxon>Astigmata</taxon>
        <taxon>Psoroptidia</taxon>
        <taxon>Analgoidea</taxon>
        <taxon>Pyroglyphidae</taxon>
        <taxon>Dermatophagoidinae</taxon>
        <taxon>Dermatophagoides</taxon>
    </lineage>
</organism>
<feature type="transmembrane region" description="Helical" evidence="1">
    <location>
        <begin position="103"/>
        <end position="120"/>
    </location>
</feature>
<evidence type="ECO:0000256" key="1">
    <source>
        <dbReference type="SAM" id="Phobius"/>
    </source>
</evidence>
<feature type="transmembrane region" description="Helical" evidence="1">
    <location>
        <begin position="58"/>
        <end position="83"/>
    </location>
</feature>
<name>A0A922I692_DERFA</name>
<dbReference type="AlphaFoldDB" id="A0A922I692"/>
<keyword evidence="1" id="KW-0812">Transmembrane</keyword>
<accession>A0A922I692</accession>
<proteinExistence type="predicted"/>
<dbReference type="EMBL" id="ASGP02000002">
    <property type="protein sequence ID" value="KAH9522155.1"/>
    <property type="molecule type" value="Genomic_DNA"/>
</dbReference>
<feature type="transmembrane region" description="Helical" evidence="1">
    <location>
        <begin position="405"/>
        <end position="424"/>
    </location>
</feature>
<reference evidence="2" key="2">
    <citation type="journal article" date="2022" name="Res Sq">
        <title>Comparative Genomics Reveals Insights into the Divergent Evolution of Astigmatic Mites and Household Pest Adaptations.</title>
        <authorList>
            <person name="Xiong Q."/>
            <person name="Wan A.T.-Y."/>
            <person name="Liu X.-Y."/>
            <person name="Fung C.S.-H."/>
            <person name="Xiao X."/>
            <person name="Malainual N."/>
            <person name="Hou J."/>
            <person name="Wang L."/>
            <person name="Wang M."/>
            <person name="Yang K."/>
            <person name="Cui Y."/>
            <person name="Leung E."/>
            <person name="Nong W."/>
            <person name="Shin S.-K."/>
            <person name="Au S."/>
            <person name="Jeong K.Y."/>
            <person name="Chew F.T."/>
            <person name="Hui J."/>
            <person name="Leung T.F."/>
            <person name="Tungtrongchitr A."/>
            <person name="Zhong N."/>
            <person name="Liu Z."/>
            <person name="Tsui S."/>
        </authorList>
    </citation>
    <scope>NUCLEOTIDE SEQUENCE</scope>
    <source>
        <strain evidence="2">Derf</strain>
        <tissue evidence="2">Whole organism</tissue>
    </source>
</reference>
<feature type="transmembrane region" description="Helical" evidence="1">
    <location>
        <begin position="328"/>
        <end position="356"/>
    </location>
</feature>
<keyword evidence="3" id="KW-1185">Reference proteome</keyword>
<feature type="transmembrane region" description="Helical" evidence="1">
    <location>
        <begin position="218"/>
        <end position="239"/>
    </location>
</feature>
<gene>
    <name evidence="2" type="ORF">DERF_005754</name>
</gene>
<feature type="transmembrane region" description="Helical" evidence="1">
    <location>
        <begin position="162"/>
        <end position="187"/>
    </location>
</feature>
<protein>
    <submittedName>
        <fullName evidence="2">Uncharacterized protein</fullName>
    </submittedName>
</protein>
<keyword evidence="1" id="KW-0472">Membrane</keyword>
<dbReference type="Proteomes" id="UP000790347">
    <property type="component" value="Unassembled WGS sequence"/>
</dbReference>